<evidence type="ECO:0000256" key="1">
    <source>
        <dbReference type="SAM" id="MobiDB-lite"/>
    </source>
</evidence>
<dbReference type="Proteomes" id="UP000186817">
    <property type="component" value="Unassembled WGS sequence"/>
</dbReference>
<keyword evidence="3" id="KW-1185">Reference proteome</keyword>
<dbReference type="EMBL" id="LSRX01000070">
    <property type="protein sequence ID" value="OLQ10854.1"/>
    <property type="molecule type" value="Genomic_DNA"/>
</dbReference>
<accession>A0A1Q9ETW1</accession>
<sequence>MSCWSACVGLQLEENEHEPSWAPSWVPEEEYAELGAPWSQEVAYEWSIPGYDRAGKHHPPRRGEQASLQRDLWSRHEPGGGTWELGMKPAGSGGGGPETLCDGMAALALNIGLVTSEEVLGAFGAGAFDVSLAVVVEPVAGGAATTEVQASDKWSCDLGAAEAFGGRDLRLMMGWHQGEEGGVVDRLRYSENVKVSPVRPRSSSDIGSSLACDTGRCLAGMTRGMQLKLRTCYPKRAMGAADHSTCIQTRQPEQIAFFGILFTALVAAGMS</sequence>
<evidence type="ECO:0000313" key="2">
    <source>
        <dbReference type="EMBL" id="OLQ10854.1"/>
    </source>
</evidence>
<organism evidence="2 3">
    <name type="scientific">Symbiodinium microadriaticum</name>
    <name type="common">Dinoflagellate</name>
    <name type="synonym">Zooxanthella microadriatica</name>
    <dbReference type="NCBI Taxonomy" id="2951"/>
    <lineage>
        <taxon>Eukaryota</taxon>
        <taxon>Sar</taxon>
        <taxon>Alveolata</taxon>
        <taxon>Dinophyceae</taxon>
        <taxon>Suessiales</taxon>
        <taxon>Symbiodiniaceae</taxon>
        <taxon>Symbiodinium</taxon>
    </lineage>
</organism>
<dbReference type="AlphaFoldDB" id="A0A1Q9ETW1"/>
<evidence type="ECO:0000313" key="3">
    <source>
        <dbReference type="Proteomes" id="UP000186817"/>
    </source>
</evidence>
<gene>
    <name evidence="2" type="ORF">AK812_SmicGene5371</name>
</gene>
<proteinExistence type="predicted"/>
<comment type="caution">
    <text evidence="2">The sequence shown here is derived from an EMBL/GenBank/DDBJ whole genome shotgun (WGS) entry which is preliminary data.</text>
</comment>
<name>A0A1Q9ETW1_SYMMI</name>
<dbReference type="OrthoDB" id="10279116at2759"/>
<feature type="region of interest" description="Disordered" evidence="1">
    <location>
        <begin position="74"/>
        <end position="96"/>
    </location>
</feature>
<protein>
    <submittedName>
        <fullName evidence="2">Uncharacterized protein</fullName>
    </submittedName>
</protein>
<reference evidence="2 3" key="1">
    <citation type="submission" date="2016-02" db="EMBL/GenBank/DDBJ databases">
        <title>Genome analysis of coral dinoflagellate symbionts highlights evolutionary adaptations to a symbiotic lifestyle.</title>
        <authorList>
            <person name="Aranda M."/>
            <person name="Li Y."/>
            <person name="Liew Y.J."/>
            <person name="Baumgarten S."/>
            <person name="Simakov O."/>
            <person name="Wilson M."/>
            <person name="Piel J."/>
            <person name="Ashoor H."/>
            <person name="Bougouffa S."/>
            <person name="Bajic V.B."/>
            <person name="Ryu T."/>
            <person name="Ravasi T."/>
            <person name="Bayer T."/>
            <person name="Micklem G."/>
            <person name="Kim H."/>
            <person name="Bhak J."/>
            <person name="Lajeunesse T.C."/>
            <person name="Voolstra C.R."/>
        </authorList>
    </citation>
    <scope>NUCLEOTIDE SEQUENCE [LARGE SCALE GENOMIC DNA]</scope>
    <source>
        <strain evidence="2 3">CCMP2467</strain>
    </source>
</reference>